<comment type="caution">
    <text evidence="1">The sequence shown here is derived from an EMBL/GenBank/DDBJ whole genome shotgun (WGS) entry which is preliminary data.</text>
</comment>
<evidence type="ECO:0000313" key="1">
    <source>
        <dbReference type="EMBL" id="MDW8547326.1"/>
    </source>
</evidence>
<reference evidence="1 2" key="1">
    <citation type="submission" date="2023-11" db="EMBL/GenBank/DDBJ databases">
        <title>First isolation, identification, and characterization of non-pathogenic Epilithonimonas ginsengisoli isolated from diseased farmed rainbow trout (Oncorhynchus mykiss) in Chile.</title>
        <authorList>
            <person name="Miranda C.D."/>
            <person name="Irgang R."/>
            <person name="Concha C."/>
            <person name="Rojas R."/>
            <person name="Avendano R."/>
        </authorList>
    </citation>
    <scope>NUCLEOTIDE SEQUENCE [LARGE SCALE GENOMIC DNA]</scope>
    <source>
        <strain evidence="1 2">FP99</strain>
    </source>
</reference>
<sequence>MTESKKIILLITFDNWGYNQYIADALEEKSHTVKHINFHQFQYQYPSAGHKIFNFFTKNLGIANLKYIHYHKVILKELENIKNIDTSIFIKADFLSPKTIREINARSKKSVLIISDSINRYPKTKNILHLFDRVFSFEKKDCERYKLDFKTNFIYKYIEEAKTNLKHKVFNISSFDKRFPIFQKIARCLAEKKIDYKIIIFTNKNIDDPYLEFSKKPLSISEINKIMQDSEVLLDIHRDCQQGLSFRVFESLGFQKKLVTTNKDIVNYDFYNPQNIFVIKDINDINIPEHFFKSPYIAVSKQIINKYLIENWVDELIH</sequence>
<evidence type="ECO:0000313" key="2">
    <source>
        <dbReference type="Proteomes" id="UP001204439"/>
    </source>
</evidence>
<evidence type="ECO:0008006" key="3">
    <source>
        <dbReference type="Google" id="ProtNLM"/>
    </source>
</evidence>
<gene>
    <name evidence="1" type="ORF">NG800_000290</name>
</gene>
<protein>
    <recommendedName>
        <fullName evidence="3">Glycosyltransferase family 1 protein</fullName>
    </recommendedName>
</protein>
<organism evidence="1 2">
    <name type="scientific">Epilithonimonas ginsengisoli</name>
    <dbReference type="NCBI Taxonomy" id="1245592"/>
    <lineage>
        <taxon>Bacteria</taxon>
        <taxon>Pseudomonadati</taxon>
        <taxon>Bacteroidota</taxon>
        <taxon>Flavobacteriia</taxon>
        <taxon>Flavobacteriales</taxon>
        <taxon>Weeksellaceae</taxon>
        <taxon>Chryseobacterium group</taxon>
        <taxon>Epilithonimonas</taxon>
    </lineage>
</organism>
<dbReference type="EMBL" id="JAMXLT020000001">
    <property type="protein sequence ID" value="MDW8547326.1"/>
    <property type="molecule type" value="Genomic_DNA"/>
</dbReference>
<name>A0ABU4JCD6_9FLAO</name>
<accession>A0ABU4JCD6</accession>
<dbReference type="RefSeq" id="WP_063971188.1">
    <property type="nucleotide sequence ID" value="NZ_JAMXLT020000001.1"/>
</dbReference>
<keyword evidence="2" id="KW-1185">Reference proteome</keyword>
<proteinExistence type="predicted"/>
<dbReference type="Proteomes" id="UP001204439">
    <property type="component" value="Unassembled WGS sequence"/>
</dbReference>